<organism evidence="1 2">
    <name type="scientific">Mycolicibacterium moriokaense</name>
    <dbReference type="NCBI Taxonomy" id="39691"/>
    <lineage>
        <taxon>Bacteria</taxon>
        <taxon>Bacillati</taxon>
        <taxon>Actinomycetota</taxon>
        <taxon>Actinomycetes</taxon>
        <taxon>Mycobacteriales</taxon>
        <taxon>Mycobacteriaceae</taxon>
        <taxon>Mycolicibacterium</taxon>
    </lineage>
</organism>
<dbReference type="Proteomes" id="UP000247781">
    <property type="component" value="Unassembled WGS sequence"/>
</dbReference>
<dbReference type="InterPro" id="IPR029063">
    <property type="entry name" value="SAM-dependent_MTases_sf"/>
</dbReference>
<evidence type="ECO:0000313" key="1">
    <source>
        <dbReference type="EMBL" id="PXX00352.1"/>
    </source>
</evidence>
<sequence length="493" mass="55174">MLIDFRPYARQGAQRTTDLGTSVQPVLTALNQTQTDLSRIRLVCDWVQYRDNFRDVVQIRPILRSTTTEAATANGAANGDIGDMELAIDARRAADSPLGEVTTSLLRRDAGSVFLEDWTTGVESCIWRFNALYWSELGLWEKATGRGYEQALPGGESDARNRAAAADLIDELLAVWDRLEKANALPEELYVLEIGVGNGNQAKVFLDEFREIDRRRGNNYYQRLHYLMCDYSAHVLDLARLTVADHNERVSSLVLDATKPRTTLSFLRYKVFLVYVSNVYDNLPTDEVAQLAGRTYQVQTRAYLSAEHAAVLAGSVSADVEQLPGLVDKLLRLAPTLLADACPNNFPDVDTAVRFWQEIWSAVRLEERYKPLDGLDSYQVTQSLTGEVLRPLLESGADVRMHVSNGAVSSFDDTIALLHPYGKLVCHDLFVTDIAGYHTTFRGPGKYDGSVVNWVNWPLLAHVGRRRGFDVHHEPFRHRGGGNIVTMTAQVRD</sequence>
<dbReference type="AlphaFoldDB" id="A0A318H753"/>
<reference evidence="1 2" key="2">
    <citation type="submission" date="2018-06" db="EMBL/GenBank/DDBJ databases">
        <title>Sequencing of bacterial isolates from soil warming experiment in Harvard Forest, Massachusetts, USA.</title>
        <authorList>
            <person name="Deangelis K.PhD."/>
        </authorList>
    </citation>
    <scope>NUCLEOTIDE SEQUENCE [LARGE SCALE GENOMIC DNA]</scope>
    <source>
        <strain evidence="1 2">GAS496</strain>
    </source>
</reference>
<comment type="caution">
    <text evidence="1">The sequence shown here is derived from an EMBL/GenBank/DDBJ whole genome shotgun (WGS) entry which is preliminary data.</text>
</comment>
<protein>
    <submittedName>
        <fullName evidence="1">Uncharacterized protein</fullName>
    </submittedName>
</protein>
<gene>
    <name evidence="1" type="ORF">C8E89_1344</name>
</gene>
<evidence type="ECO:0000313" key="2">
    <source>
        <dbReference type="Proteomes" id="UP000247781"/>
    </source>
</evidence>
<dbReference type="EMBL" id="QJJU01000034">
    <property type="protein sequence ID" value="PXX00352.1"/>
    <property type="molecule type" value="Genomic_DNA"/>
</dbReference>
<reference evidence="2" key="1">
    <citation type="submission" date="2018-05" db="EMBL/GenBank/DDBJ databases">
        <authorList>
            <person name="Deangelis K."/>
            <person name="Huntemann M."/>
            <person name="Clum A."/>
            <person name="Pillay M."/>
            <person name="Palaniappan K."/>
            <person name="Varghese N."/>
            <person name="Mikhailova N."/>
            <person name="Stamatis D."/>
            <person name="Reddy T."/>
            <person name="Daum C."/>
            <person name="Shapiro N."/>
            <person name="Ivanova N."/>
            <person name="Kyrpides N."/>
            <person name="Woyke T."/>
        </authorList>
    </citation>
    <scope>NUCLEOTIDE SEQUENCE [LARGE SCALE GENOMIC DNA]</scope>
    <source>
        <strain evidence="2">GAS496</strain>
    </source>
</reference>
<keyword evidence="2" id="KW-1185">Reference proteome</keyword>
<proteinExistence type="predicted"/>
<dbReference type="RefSeq" id="WP_110319752.1">
    <property type="nucleotide sequence ID" value="NZ_QJJU01000034.1"/>
</dbReference>
<dbReference type="SUPFAM" id="SSF53335">
    <property type="entry name" value="S-adenosyl-L-methionine-dependent methyltransferases"/>
    <property type="match status" value="1"/>
</dbReference>
<dbReference type="OrthoDB" id="3560345at2"/>
<accession>A0A318H753</accession>
<name>A0A318H753_9MYCO</name>
<dbReference type="Gene3D" id="3.40.50.150">
    <property type="entry name" value="Vaccinia Virus protein VP39"/>
    <property type="match status" value="1"/>
</dbReference>